<keyword evidence="3" id="KW-0574">Periplasm</keyword>
<evidence type="ECO:0000313" key="7">
    <source>
        <dbReference type="Proteomes" id="UP000295097"/>
    </source>
</evidence>
<dbReference type="PANTHER" id="PTHR39210">
    <property type="entry name" value="HEPARIN-SULFATE LYASE"/>
    <property type="match status" value="1"/>
</dbReference>
<accession>A0A4V2V3F3</accession>
<dbReference type="EMBL" id="SMAR01000040">
    <property type="protein sequence ID" value="TCT31740.1"/>
    <property type="molecule type" value="Genomic_DNA"/>
</dbReference>
<comment type="subcellular location">
    <subcellularLocation>
        <location evidence="1">Periplasm</location>
    </subcellularLocation>
</comment>
<dbReference type="PANTHER" id="PTHR39210:SF1">
    <property type="entry name" value="HEPARIN-SULFATE LYASE"/>
    <property type="match status" value="1"/>
</dbReference>
<dbReference type="RefSeq" id="WP_132313908.1">
    <property type="nucleotide sequence ID" value="NZ_SMAR01000040.1"/>
</dbReference>
<dbReference type="SUPFAM" id="SSF48230">
    <property type="entry name" value="Chondroitin AC/alginate lyase"/>
    <property type="match status" value="1"/>
</dbReference>
<dbReference type="AlphaFoldDB" id="A0A4V2V3F3"/>
<evidence type="ECO:0000256" key="1">
    <source>
        <dbReference type="ARBA" id="ARBA00004418"/>
    </source>
</evidence>
<keyword evidence="2" id="KW-0732">Signal</keyword>
<evidence type="ECO:0000256" key="3">
    <source>
        <dbReference type="ARBA" id="ARBA00022764"/>
    </source>
</evidence>
<comment type="caution">
    <text evidence="6">The sequence shown here is derived from an EMBL/GenBank/DDBJ whole genome shotgun (WGS) entry which is preliminary data.</text>
</comment>
<evidence type="ECO:0000259" key="5">
    <source>
        <dbReference type="Pfam" id="PF07940"/>
    </source>
</evidence>
<organism evidence="6 7">
    <name type="scientific">Martelella mediterranea</name>
    <dbReference type="NCBI Taxonomy" id="293089"/>
    <lineage>
        <taxon>Bacteria</taxon>
        <taxon>Pseudomonadati</taxon>
        <taxon>Pseudomonadota</taxon>
        <taxon>Alphaproteobacteria</taxon>
        <taxon>Hyphomicrobiales</taxon>
        <taxon>Aurantimonadaceae</taxon>
        <taxon>Martelella</taxon>
    </lineage>
</organism>
<dbReference type="GO" id="GO:0016829">
    <property type="term" value="F:lyase activity"/>
    <property type="evidence" value="ECO:0007669"/>
    <property type="project" value="UniProtKB-KW"/>
</dbReference>
<dbReference type="GO" id="GO:0042597">
    <property type="term" value="C:periplasmic space"/>
    <property type="evidence" value="ECO:0007669"/>
    <property type="project" value="UniProtKB-SubCell"/>
</dbReference>
<keyword evidence="4" id="KW-0456">Lyase</keyword>
<feature type="domain" description="Heparinase II/III-like C-terminal" evidence="5">
    <location>
        <begin position="378"/>
        <end position="538"/>
    </location>
</feature>
<sequence>MFRERLDALPERFEQFTPAWLYADRAAWSSLPGDYAARLLVTAERCPDQWPALEASQYLAFSRNGDRIGYETPYMQRRRMLNALALGECVAGDGRHLDRIIDGALLIAEEGGWQLPAHNVYIRDAQVLPLPDPRRPVVDLFAAETGAQLALLATLFEDALNAETPMIVARLDDEISRRIIRPYLEEHFWWMGRGDEPMNNWTAWCTQNVLLAAFSRPFNDETRRRVVEKAAASLDFFLKDYGDDGACEEGVLYYRHAGLCLFNALNILATVAPDAFAPLFRAEKIRNMAEFIAYMHVSDDRYFNFADSSARAGFCGAREYLFGKAVGSRLLTDLAAADWKASPEPDAPEEINLFYRLQGAMTAAELTAHDAPRPAVGDRYFPSIGLMVARDDRFALAVKAGDNGDSHNHNDTGSFTIYKDGKPYIIDVGVENYTAKTFSPRRYEIWTMQSAFHNLPSFGGVMQKDGEAFAAGDVAVALGDDTAEISMELAGAYPDPAGVESYRRTVRLTKGDGIEITDMFQGTRPATLSLMLAEKPAVTEDRISIPGRGDIAIDGGLMPQIETIAITDSRLRAAWPDTLYRILIPLSGSTLRLTIN</sequence>
<dbReference type="Proteomes" id="UP000295097">
    <property type="component" value="Unassembled WGS sequence"/>
</dbReference>
<evidence type="ECO:0000256" key="4">
    <source>
        <dbReference type="ARBA" id="ARBA00023239"/>
    </source>
</evidence>
<evidence type="ECO:0000256" key="2">
    <source>
        <dbReference type="ARBA" id="ARBA00022729"/>
    </source>
</evidence>
<evidence type="ECO:0000313" key="6">
    <source>
        <dbReference type="EMBL" id="TCT31740.1"/>
    </source>
</evidence>
<proteinExistence type="predicted"/>
<protein>
    <submittedName>
        <fullName evidence="6">Heparinase II/III-like protein</fullName>
    </submittedName>
</protein>
<dbReference type="OrthoDB" id="9793856at2"/>
<dbReference type="Pfam" id="PF07940">
    <property type="entry name" value="Hepar_II_III_C"/>
    <property type="match status" value="1"/>
</dbReference>
<keyword evidence="7" id="KW-1185">Reference proteome</keyword>
<reference evidence="6 7" key="1">
    <citation type="submission" date="2019-03" db="EMBL/GenBank/DDBJ databases">
        <title>Freshwater and sediment microbial communities from various areas in North America, analyzing microbe dynamics in response to fracking.</title>
        <authorList>
            <person name="Lamendella R."/>
        </authorList>
    </citation>
    <scope>NUCLEOTIDE SEQUENCE [LARGE SCALE GENOMIC DNA]</scope>
    <source>
        <strain evidence="6 7">175.2</strain>
    </source>
</reference>
<dbReference type="Gene3D" id="1.50.10.100">
    <property type="entry name" value="Chondroitin AC/alginate lyase"/>
    <property type="match status" value="1"/>
</dbReference>
<name>A0A4V2V3F3_9HYPH</name>
<dbReference type="InterPro" id="IPR008929">
    <property type="entry name" value="Chondroitin_lyas"/>
</dbReference>
<dbReference type="Gene3D" id="2.70.98.70">
    <property type="match status" value="1"/>
</dbReference>
<gene>
    <name evidence="6" type="ORF">EDC90_104010</name>
</gene>
<dbReference type="InterPro" id="IPR012480">
    <property type="entry name" value="Hepar_II_III_C"/>
</dbReference>